<protein>
    <submittedName>
        <fullName evidence="3">Transposon Ty3-I Gag-Pol polyprotein</fullName>
    </submittedName>
</protein>
<evidence type="ECO:0000259" key="2">
    <source>
        <dbReference type="PROSITE" id="PS50994"/>
    </source>
</evidence>
<dbReference type="Proteomes" id="UP000288805">
    <property type="component" value="Unassembled WGS sequence"/>
</dbReference>
<dbReference type="Gene3D" id="3.30.420.10">
    <property type="entry name" value="Ribonuclease H-like superfamily/Ribonuclease H"/>
    <property type="match status" value="1"/>
</dbReference>
<dbReference type="PROSITE" id="PS50994">
    <property type="entry name" value="INTEGRASE"/>
    <property type="match status" value="1"/>
</dbReference>
<evidence type="ECO:0000313" key="3">
    <source>
        <dbReference type="EMBL" id="RVW78432.1"/>
    </source>
</evidence>
<dbReference type="InterPro" id="IPR001584">
    <property type="entry name" value="Integrase_cat-core"/>
</dbReference>
<dbReference type="Gene3D" id="2.40.50.40">
    <property type="match status" value="1"/>
</dbReference>
<evidence type="ECO:0000259" key="1">
    <source>
        <dbReference type="PROSITE" id="PS50013"/>
    </source>
</evidence>
<feature type="domain" description="Chromo" evidence="1">
    <location>
        <begin position="377"/>
        <end position="439"/>
    </location>
</feature>
<dbReference type="InterPro" id="IPR016197">
    <property type="entry name" value="Chromo-like_dom_sf"/>
</dbReference>
<dbReference type="InterPro" id="IPR041588">
    <property type="entry name" value="Integrase_H2C2"/>
</dbReference>
<dbReference type="EMBL" id="QGNW01000296">
    <property type="protein sequence ID" value="RVW78432.1"/>
    <property type="molecule type" value="Genomic_DNA"/>
</dbReference>
<dbReference type="InterPro" id="IPR050951">
    <property type="entry name" value="Retrovirus_Pol_polyprotein"/>
</dbReference>
<dbReference type="PROSITE" id="PS50013">
    <property type="entry name" value="CHROMO_2"/>
    <property type="match status" value="1"/>
</dbReference>
<feature type="domain" description="Integrase catalytic" evidence="2">
    <location>
        <begin position="170"/>
        <end position="334"/>
    </location>
</feature>
<reference evidence="3 4" key="1">
    <citation type="journal article" date="2018" name="PLoS Genet.">
        <title>Population sequencing reveals clonal diversity and ancestral inbreeding in the grapevine cultivar Chardonnay.</title>
        <authorList>
            <person name="Roach M.J."/>
            <person name="Johnson D.L."/>
            <person name="Bohlmann J."/>
            <person name="van Vuuren H.J."/>
            <person name="Jones S.J."/>
            <person name="Pretorius I.S."/>
            <person name="Schmidt S.A."/>
            <person name="Borneman A.R."/>
        </authorList>
    </citation>
    <scope>NUCLEOTIDE SEQUENCE [LARGE SCALE GENOMIC DNA]</scope>
    <source>
        <strain evidence="4">cv. Chardonnay</strain>
        <tissue evidence="3">Leaf</tissue>
    </source>
</reference>
<comment type="caution">
    <text evidence="3">The sequence shown here is derived from an EMBL/GenBank/DDBJ whole genome shotgun (WGS) entry which is preliminary data.</text>
</comment>
<dbReference type="GO" id="GO:0003676">
    <property type="term" value="F:nucleic acid binding"/>
    <property type="evidence" value="ECO:0007669"/>
    <property type="project" value="InterPro"/>
</dbReference>
<dbReference type="SUPFAM" id="SSF54160">
    <property type="entry name" value="Chromo domain-like"/>
    <property type="match status" value="1"/>
</dbReference>
<dbReference type="Gene3D" id="1.10.340.70">
    <property type="match status" value="1"/>
</dbReference>
<gene>
    <name evidence="3" type="primary">TY3B-I_515</name>
    <name evidence="3" type="ORF">CK203_051443</name>
</gene>
<evidence type="ECO:0000313" key="4">
    <source>
        <dbReference type="Proteomes" id="UP000288805"/>
    </source>
</evidence>
<name>A0A438H1U8_VITVI</name>
<dbReference type="AlphaFoldDB" id="A0A438H1U8"/>
<dbReference type="SUPFAM" id="SSF53098">
    <property type="entry name" value="Ribonuclease H-like"/>
    <property type="match status" value="1"/>
</dbReference>
<dbReference type="InterPro" id="IPR023780">
    <property type="entry name" value="Chromo_domain"/>
</dbReference>
<dbReference type="Pfam" id="PF00385">
    <property type="entry name" value="Chromo"/>
    <property type="match status" value="1"/>
</dbReference>
<sequence length="478" mass="55222">MEQRIVTPEQQKWVSKLLGYDYDITYKLRRDNSTADALSRVTGGPNLNALFVSQTSLWNANKKEANEHPYMVRIGKLATANPGAPYKWQNGLVCYRNHVVIPPNSQFVNQLLQEFHDSPYGGHSGVLRTYKRLTQQFYWPSMHKVIQQYVTSCTGFQKNKAETLSPAGLLQPLPIPCQVWDDITMDFIEGLPPSNGKSTIFVVVDRMSKSTHFLALSHPYKAKMVAEKFVEGIVKLHGLPKSIISDRDPIFISHFWREFFKMLGTKLHMSSAYHPQTDGQYEVVNKCVEQYLRCFVSQQPRKWSSFLPWAEFWYNTTYHSSIGMTPFQALYGRPPPSIPNYQVGASSVNEVDQTLVGETKATNTELPPLTDDGEIIMEPEAILNTRWVKKGSSFVEEILVQWKKLPTEDATWENTQELRNKYINLNLEDKVQLKEGDNDKLRRSTRVPIRNPRFNRRQQRFDPNSVVYSHPKRIIFWL</sequence>
<dbReference type="PANTHER" id="PTHR37984">
    <property type="entry name" value="PROTEIN CBG26694"/>
    <property type="match status" value="1"/>
</dbReference>
<dbReference type="PANTHER" id="PTHR37984:SF5">
    <property type="entry name" value="PROTEIN NYNRIN-LIKE"/>
    <property type="match status" value="1"/>
</dbReference>
<accession>A0A438H1U8</accession>
<proteinExistence type="predicted"/>
<dbReference type="InterPro" id="IPR012337">
    <property type="entry name" value="RNaseH-like_sf"/>
</dbReference>
<dbReference type="Pfam" id="PF17921">
    <property type="entry name" value="Integrase_H2C2"/>
    <property type="match status" value="1"/>
</dbReference>
<dbReference type="GO" id="GO:0015074">
    <property type="term" value="P:DNA integration"/>
    <property type="evidence" value="ECO:0007669"/>
    <property type="project" value="InterPro"/>
</dbReference>
<dbReference type="FunFam" id="1.10.340.70:FF:000001">
    <property type="entry name" value="Retrovirus-related Pol polyprotein from transposon gypsy-like Protein"/>
    <property type="match status" value="1"/>
</dbReference>
<dbReference type="InterPro" id="IPR000953">
    <property type="entry name" value="Chromo/chromo_shadow_dom"/>
</dbReference>
<dbReference type="InterPro" id="IPR036397">
    <property type="entry name" value="RNaseH_sf"/>
</dbReference>
<dbReference type="Pfam" id="PF00665">
    <property type="entry name" value="rve"/>
    <property type="match status" value="1"/>
</dbReference>
<organism evidence="3 4">
    <name type="scientific">Vitis vinifera</name>
    <name type="common">Grape</name>
    <dbReference type="NCBI Taxonomy" id="29760"/>
    <lineage>
        <taxon>Eukaryota</taxon>
        <taxon>Viridiplantae</taxon>
        <taxon>Streptophyta</taxon>
        <taxon>Embryophyta</taxon>
        <taxon>Tracheophyta</taxon>
        <taxon>Spermatophyta</taxon>
        <taxon>Magnoliopsida</taxon>
        <taxon>eudicotyledons</taxon>
        <taxon>Gunneridae</taxon>
        <taxon>Pentapetalae</taxon>
        <taxon>rosids</taxon>
        <taxon>Vitales</taxon>
        <taxon>Vitaceae</taxon>
        <taxon>Viteae</taxon>
        <taxon>Vitis</taxon>
    </lineage>
</organism>